<name>A0AAN1RWP2_9BORD</name>
<evidence type="ECO:0000313" key="6">
    <source>
        <dbReference type="EMBL" id="AZW17225.1"/>
    </source>
</evidence>
<proteinExistence type="predicted"/>
<organism evidence="6 7">
    <name type="scientific">Bordetella hinzii</name>
    <dbReference type="NCBI Taxonomy" id="103855"/>
    <lineage>
        <taxon>Bacteria</taxon>
        <taxon>Pseudomonadati</taxon>
        <taxon>Pseudomonadota</taxon>
        <taxon>Betaproteobacteria</taxon>
        <taxon>Burkholderiales</taxon>
        <taxon>Alcaligenaceae</taxon>
        <taxon>Bordetella</taxon>
    </lineage>
</organism>
<evidence type="ECO:0000256" key="2">
    <source>
        <dbReference type="ARBA" id="ARBA00022475"/>
    </source>
</evidence>
<accession>A0AAN1RWP2</accession>
<protein>
    <submittedName>
        <fullName evidence="6">ABC transporter ATP-binding protein</fullName>
    </submittedName>
</protein>
<feature type="domain" description="ABC transporter" evidence="5">
    <location>
        <begin position="6"/>
        <end position="247"/>
    </location>
</feature>
<dbReference type="Gene3D" id="3.40.50.300">
    <property type="entry name" value="P-loop containing nucleotide triphosphate hydrolases"/>
    <property type="match status" value="1"/>
</dbReference>
<dbReference type="InterPro" id="IPR027417">
    <property type="entry name" value="P-loop_NTPase"/>
</dbReference>
<dbReference type="PROSITE" id="PS50893">
    <property type="entry name" value="ABC_TRANSPORTER_2"/>
    <property type="match status" value="1"/>
</dbReference>
<dbReference type="GO" id="GO:0005524">
    <property type="term" value="F:ATP binding"/>
    <property type="evidence" value="ECO:0007669"/>
    <property type="project" value="UniProtKB-KW"/>
</dbReference>
<keyword evidence="3" id="KW-0547">Nucleotide-binding</keyword>
<dbReference type="PANTHER" id="PTHR45772">
    <property type="entry name" value="CONSERVED COMPONENT OF ABC TRANSPORTER FOR NATURAL AMINO ACIDS-RELATED"/>
    <property type="match status" value="1"/>
</dbReference>
<dbReference type="SUPFAM" id="SSF52540">
    <property type="entry name" value="P-loop containing nucleoside triphosphate hydrolases"/>
    <property type="match status" value="1"/>
</dbReference>
<gene>
    <name evidence="6" type="ORF">CS347_10805</name>
</gene>
<dbReference type="InterPro" id="IPR003439">
    <property type="entry name" value="ABC_transporter-like_ATP-bd"/>
</dbReference>
<dbReference type="PANTHER" id="PTHR45772:SF9">
    <property type="entry name" value="CONSERVED COMPONENT OF ABC TRANSPORTER FOR NATURAL AMINO ACIDS"/>
    <property type="match status" value="1"/>
</dbReference>
<dbReference type="GO" id="GO:0005886">
    <property type="term" value="C:plasma membrane"/>
    <property type="evidence" value="ECO:0007669"/>
    <property type="project" value="TreeGrafter"/>
</dbReference>
<dbReference type="Proteomes" id="UP000282741">
    <property type="component" value="Chromosome"/>
</dbReference>
<dbReference type="GO" id="GO:0016887">
    <property type="term" value="F:ATP hydrolysis activity"/>
    <property type="evidence" value="ECO:0007669"/>
    <property type="project" value="InterPro"/>
</dbReference>
<evidence type="ECO:0000256" key="1">
    <source>
        <dbReference type="ARBA" id="ARBA00022448"/>
    </source>
</evidence>
<dbReference type="Pfam" id="PF12399">
    <property type="entry name" value="BCA_ABC_TP_C"/>
    <property type="match status" value="1"/>
</dbReference>
<dbReference type="InterPro" id="IPR051120">
    <property type="entry name" value="ABC_AA/LPS_Transport"/>
</dbReference>
<dbReference type="EMBL" id="CP024172">
    <property type="protein sequence ID" value="AZW17225.1"/>
    <property type="molecule type" value="Genomic_DNA"/>
</dbReference>
<evidence type="ECO:0000259" key="5">
    <source>
        <dbReference type="PROSITE" id="PS50893"/>
    </source>
</evidence>
<dbReference type="KEGG" id="bhz:ACR54_04094"/>
<dbReference type="AlphaFoldDB" id="A0AAN1RWP2"/>
<sequence length="249" mass="26673">MPDILLRARDITRRFGGLVAVNGVSLELPRGAVHAVIGTNGAGKSTLINILSGELAASSGSVMLDGKDVSAWSQPRRAQAGLGRTYQRSTIFPSLSVFENCRLAAQSRRQRFWRWTARAADCPHSAGQADAALSRTGLRQQADRPAGLLPHGHKRQLEIAMCLAGTPSVLLLDEPLAGMGPEETERILELLQTLKADHAILLVEHDMDAVFRVADRVTVMVNGTVLASGDPAAVRADPQVQTAYLGEQA</sequence>
<dbReference type="SMART" id="SM00382">
    <property type="entry name" value="AAA"/>
    <property type="match status" value="1"/>
</dbReference>
<keyword evidence="1" id="KW-0813">Transport</keyword>
<dbReference type="GeneID" id="92995531"/>
<evidence type="ECO:0000256" key="3">
    <source>
        <dbReference type="ARBA" id="ARBA00022741"/>
    </source>
</evidence>
<evidence type="ECO:0000256" key="4">
    <source>
        <dbReference type="ARBA" id="ARBA00022840"/>
    </source>
</evidence>
<dbReference type="CDD" id="cd03219">
    <property type="entry name" value="ABC_Mj1267_LivG_branched"/>
    <property type="match status" value="1"/>
</dbReference>
<reference evidence="7" key="1">
    <citation type="submission" date="2017-10" db="EMBL/GenBank/DDBJ databases">
        <title>Whole genome sequencing of various Bordetella species.</title>
        <authorList>
            <person name="Weigand M.R."/>
            <person name="Loparev V."/>
            <person name="Peng Y."/>
            <person name="Bowden K.E."/>
            <person name="Tondella M.L."/>
            <person name="Williams M.M."/>
        </authorList>
    </citation>
    <scope>NUCLEOTIDE SEQUENCE [LARGE SCALE GENOMIC DNA]</scope>
    <source>
        <strain evidence="7">H720</strain>
    </source>
</reference>
<evidence type="ECO:0000313" key="7">
    <source>
        <dbReference type="Proteomes" id="UP000282741"/>
    </source>
</evidence>
<keyword evidence="4 6" id="KW-0067">ATP-binding</keyword>
<keyword evidence="2" id="KW-1003">Cell membrane</keyword>
<dbReference type="Pfam" id="PF00005">
    <property type="entry name" value="ABC_tran"/>
    <property type="match status" value="1"/>
</dbReference>
<dbReference type="RefSeq" id="WP_029580178.1">
    <property type="nucleotide sequence ID" value="NZ_CP012076.1"/>
</dbReference>
<keyword evidence="2" id="KW-0472">Membrane</keyword>
<dbReference type="InterPro" id="IPR032823">
    <property type="entry name" value="BCA_ABC_TP_C"/>
</dbReference>
<dbReference type="InterPro" id="IPR003593">
    <property type="entry name" value="AAA+_ATPase"/>
</dbReference>